<dbReference type="AlphaFoldDB" id="A0A1R4IF60"/>
<organism evidence="2 3">
    <name type="scientific">Micrococcus lylae</name>
    <dbReference type="NCBI Taxonomy" id="1273"/>
    <lineage>
        <taxon>Bacteria</taxon>
        <taxon>Bacillati</taxon>
        <taxon>Actinomycetota</taxon>
        <taxon>Actinomycetes</taxon>
        <taxon>Micrococcales</taxon>
        <taxon>Micrococcaceae</taxon>
        <taxon>Micrococcus</taxon>
    </lineage>
</organism>
<name>A0A1R4IF60_9MICC</name>
<dbReference type="InterPro" id="IPR051049">
    <property type="entry name" value="Dienelactone_hydrolase-like"/>
</dbReference>
<feature type="domain" description="Dienelactone hydrolase" evidence="1">
    <location>
        <begin position="32"/>
        <end position="240"/>
    </location>
</feature>
<evidence type="ECO:0000313" key="2">
    <source>
        <dbReference type="EMBL" id="SJN18465.1"/>
    </source>
</evidence>
<dbReference type="Gene3D" id="3.40.50.1820">
    <property type="entry name" value="alpha/beta hydrolase"/>
    <property type="match status" value="1"/>
</dbReference>
<gene>
    <name evidence="2" type="ORF">FM125_01965</name>
</gene>
<proteinExistence type="predicted"/>
<dbReference type="GO" id="GO:0016787">
    <property type="term" value="F:hydrolase activity"/>
    <property type="evidence" value="ECO:0007669"/>
    <property type="project" value="UniProtKB-KW"/>
</dbReference>
<dbReference type="PANTHER" id="PTHR46623:SF6">
    <property type="entry name" value="ALPHA_BETA-HYDROLASES SUPERFAMILY PROTEIN"/>
    <property type="match status" value="1"/>
</dbReference>
<dbReference type="Pfam" id="PF01738">
    <property type="entry name" value="DLH"/>
    <property type="match status" value="1"/>
</dbReference>
<keyword evidence="2" id="KW-0378">Hydrolase</keyword>
<evidence type="ECO:0000259" key="1">
    <source>
        <dbReference type="Pfam" id="PF01738"/>
    </source>
</evidence>
<protein>
    <submittedName>
        <fullName evidence="2">Dienelactone hydrolase family</fullName>
    </submittedName>
</protein>
<evidence type="ECO:0000313" key="3">
    <source>
        <dbReference type="Proteomes" id="UP000196230"/>
    </source>
</evidence>
<dbReference type="PANTHER" id="PTHR46623">
    <property type="entry name" value="CARBOXYMETHYLENEBUTENOLIDASE-RELATED"/>
    <property type="match status" value="1"/>
</dbReference>
<dbReference type="InterPro" id="IPR002925">
    <property type="entry name" value="Dienelactn_hydro"/>
</dbReference>
<dbReference type="EMBL" id="FUKP01000013">
    <property type="protein sequence ID" value="SJN18465.1"/>
    <property type="molecule type" value="Genomic_DNA"/>
</dbReference>
<accession>A0A1R4IF60</accession>
<dbReference type="SUPFAM" id="SSF53474">
    <property type="entry name" value="alpha/beta-Hydrolases"/>
    <property type="match status" value="1"/>
</dbReference>
<dbReference type="InterPro" id="IPR029058">
    <property type="entry name" value="AB_hydrolase_fold"/>
</dbReference>
<dbReference type="Proteomes" id="UP000196230">
    <property type="component" value="Unassembled WGS sequence"/>
</dbReference>
<sequence length="243" mass="26455">MGIMMMASKTPYQNTSFDLPTKEAGDDQTGHGYIAFPESGKGPGVIVIQEWWGLTRHMRDVCDRLAEQGFVALAPDLFGGWIAHDGDEAGEMMENLPAEEGARQLGAAVDHLLSLDEVTSETVGAIGFCMGGGFVLSLAEQQGEKVSAAVPFYGVGQGVPGSFTGIKAAVQGHYAEKDQMFPVDQARKQEQQIREESGAEVEFFYYDADHAFHNDENPAGNYQEAEAKQAWGRAVDFLKEKVR</sequence>
<reference evidence="2 3" key="1">
    <citation type="submission" date="2017-02" db="EMBL/GenBank/DDBJ databases">
        <authorList>
            <person name="Peterson S.W."/>
        </authorList>
    </citation>
    <scope>NUCLEOTIDE SEQUENCE [LARGE SCALE GENOMIC DNA]</scope>
    <source>
        <strain evidence="2 3">2B3F</strain>
    </source>
</reference>